<protein>
    <submittedName>
        <fullName evidence="1">Uncharacterized protein</fullName>
    </submittedName>
</protein>
<sequence length="272" mass="27391">MKITLQGLLASTTAFVRAGSAAALASEKEFGAELLVDLNAGHTGTSNVFIYSFNAPAPDTSLDQTATTTFTVTTNIATFTADNISMATSVSSTWSYSSSLPDPTTPNYSMTVSDAASASGMATILSNGEPVSSIDISTHPPPSITTTNSLLLIANTSTTTISSLSSSASYTGTVASMSVVGSIASSSSGTVSIGGTATESAPGNVTISKSLPTLTSVTYITIDASSTTATIPTGTSSAQSAGEDVRKDGLKTKTRLCLLVAVAINVVFAAFM</sequence>
<accession>A0ACC3A1D9</accession>
<comment type="caution">
    <text evidence="1">The sequence shown here is derived from an EMBL/GenBank/DDBJ whole genome shotgun (WGS) entry which is preliminary data.</text>
</comment>
<evidence type="ECO:0000313" key="2">
    <source>
        <dbReference type="Proteomes" id="UP001172386"/>
    </source>
</evidence>
<dbReference type="EMBL" id="JAPDRQ010000137">
    <property type="protein sequence ID" value="KAJ9653926.1"/>
    <property type="molecule type" value="Genomic_DNA"/>
</dbReference>
<gene>
    <name evidence="1" type="ORF">H2198_006977</name>
</gene>
<evidence type="ECO:0000313" key="1">
    <source>
        <dbReference type="EMBL" id="KAJ9653926.1"/>
    </source>
</evidence>
<dbReference type="Proteomes" id="UP001172386">
    <property type="component" value="Unassembled WGS sequence"/>
</dbReference>
<organism evidence="1 2">
    <name type="scientific">Neophaeococcomyces mojaviensis</name>
    <dbReference type="NCBI Taxonomy" id="3383035"/>
    <lineage>
        <taxon>Eukaryota</taxon>
        <taxon>Fungi</taxon>
        <taxon>Dikarya</taxon>
        <taxon>Ascomycota</taxon>
        <taxon>Pezizomycotina</taxon>
        <taxon>Eurotiomycetes</taxon>
        <taxon>Chaetothyriomycetidae</taxon>
        <taxon>Chaetothyriales</taxon>
        <taxon>Chaetothyriales incertae sedis</taxon>
        <taxon>Neophaeococcomyces</taxon>
    </lineage>
</organism>
<reference evidence="1" key="1">
    <citation type="submission" date="2022-10" db="EMBL/GenBank/DDBJ databases">
        <title>Culturing micro-colonial fungi from biological soil crusts in the Mojave desert and describing Neophaeococcomyces mojavensis, and introducing the new genera and species Taxawa tesnikishii.</title>
        <authorList>
            <person name="Kurbessoian T."/>
            <person name="Stajich J.E."/>
        </authorList>
    </citation>
    <scope>NUCLEOTIDE SEQUENCE</scope>
    <source>
        <strain evidence="1">JES_112</strain>
    </source>
</reference>
<proteinExistence type="predicted"/>
<name>A0ACC3A1D9_9EURO</name>
<keyword evidence="2" id="KW-1185">Reference proteome</keyword>